<protein>
    <recommendedName>
        <fullName evidence="3">SPASM domain peptide maturase, grasp-with-spasm system</fullName>
    </recommendedName>
</protein>
<name>A0ABS1BHX0_9SPHI</name>
<gene>
    <name evidence="1" type="ORF">I5M32_05775</name>
</gene>
<evidence type="ECO:0000313" key="1">
    <source>
        <dbReference type="EMBL" id="MBK0382465.1"/>
    </source>
</evidence>
<evidence type="ECO:0000313" key="2">
    <source>
        <dbReference type="Proteomes" id="UP000660024"/>
    </source>
</evidence>
<keyword evidence="2" id="KW-1185">Reference proteome</keyword>
<dbReference type="EMBL" id="JAEHFY010000007">
    <property type="protein sequence ID" value="MBK0382465.1"/>
    <property type="molecule type" value="Genomic_DNA"/>
</dbReference>
<dbReference type="RefSeq" id="WP_200585249.1">
    <property type="nucleotide sequence ID" value="NZ_JAEHFY010000007.1"/>
</dbReference>
<organism evidence="1 2">
    <name type="scientific">Pedobacter segetis</name>
    <dbReference type="NCBI Taxonomy" id="2793069"/>
    <lineage>
        <taxon>Bacteria</taxon>
        <taxon>Pseudomonadati</taxon>
        <taxon>Bacteroidota</taxon>
        <taxon>Sphingobacteriia</taxon>
        <taxon>Sphingobacteriales</taxon>
        <taxon>Sphingobacteriaceae</taxon>
        <taxon>Pedobacter</taxon>
    </lineage>
</organism>
<dbReference type="Proteomes" id="UP000660024">
    <property type="component" value="Unassembled WGS sequence"/>
</dbReference>
<accession>A0ABS1BHX0</accession>
<comment type="caution">
    <text evidence="1">The sequence shown here is derived from an EMBL/GenBank/DDBJ whole genome shotgun (WGS) entry which is preliminary data.</text>
</comment>
<proteinExistence type="predicted"/>
<evidence type="ECO:0008006" key="3">
    <source>
        <dbReference type="Google" id="ProtNLM"/>
    </source>
</evidence>
<reference evidence="1 2" key="1">
    <citation type="submission" date="2020-12" db="EMBL/GenBank/DDBJ databases">
        <title>Bacterial novel species Pedobacter sp. SD-b isolated from soil.</title>
        <authorList>
            <person name="Jung H.-Y."/>
        </authorList>
    </citation>
    <scope>NUCLEOTIDE SEQUENCE [LARGE SCALE GENOMIC DNA]</scope>
    <source>
        <strain evidence="1 2">SD-b</strain>
    </source>
</reference>
<sequence length="318" mass="37382">MNLFPSHCVVNGFRNTVIQNLVQGKFEVVNNEDLKIHLLPELPFLINIPSPTYDIYESPSIITNAIIEVSISNNLIKKKNLNLLLNILEGCLCKHIVVRFTTFIDNHRLLILFKEFKKYNIHSVCILLNYHKEYYNNDFANAIKYSGCIYTCIFFKSPFEKNLENLIHFTKSEYKITYNKVLTEFNSNIPLYLEAQKFNTYFNKKVFISETGQIKNAPECSQSFGNVTNLKSLNDLKEIVEDTEFQRFWKVKKDSCDICQDCEFRYMCVDNRIPIIRDDRTAYFEKECNYNPYINKWRGEENYLSLADLGIFLNNSNS</sequence>